<reference evidence="1" key="1">
    <citation type="submission" date="2007-06" db="EMBL/GenBank/DDBJ databases">
        <authorList>
            <person name="Fulton L."/>
            <person name="Clifton S."/>
            <person name="Fulton B."/>
            <person name="Xu J."/>
            <person name="Minx P."/>
            <person name="Pepin K.H."/>
            <person name="Johnson M."/>
            <person name="Thiruvilangam P."/>
            <person name="Bhonagiri V."/>
            <person name="Nash W.E."/>
            <person name="Mardis E.R."/>
            <person name="Wilson R.K."/>
        </authorList>
    </citation>
    <scope>NUCLEOTIDE SEQUENCE [LARGE SCALE GENOMIC DNA]</scope>
    <source>
        <strain evidence="1">ATCC 8492</strain>
    </source>
</reference>
<keyword evidence="2" id="KW-1185">Reference proteome</keyword>
<proteinExistence type="predicted"/>
<accession>A0ABC9NFP0</accession>
<name>A0ABC9NFP0_BACUC</name>
<evidence type="ECO:0000313" key="2">
    <source>
        <dbReference type="Proteomes" id="UP000004110"/>
    </source>
</evidence>
<dbReference type="AntiFam" id="ANF00011">
    <property type="entry name" value="tRNA translation"/>
</dbReference>
<comment type="caution">
    <text evidence="1">The sequence shown here is derived from an EMBL/GenBank/DDBJ whole genome shotgun (WGS) entry which is preliminary data.</text>
</comment>
<organism evidence="1 2">
    <name type="scientific">Bacteroides uniformis (strain ATCC 8492 / DSM 6597 / CCUG 4942 / CIP 103695 / JCM 5828 / KCTC 5204 / NCTC 13054 / VPI 0061)</name>
    <dbReference type="NCBI Taxonomy" id="411479"/>
    <lineage>
        <taxon>Bacteria</taxon>
        <taxon>Pseudomonadati</taxon>
        <taxon>Bacteroidota</taxon>
        <taxon>Bacteroidia</taxon>
        <taxon>Bacteroidales</taxon>
        <taxon>Bacteroidaceae</taxon>
        <taxon>Bacteroides</taxon>
    </lineage>
</organism>
<gene>
    <name evidence="1" type="ORF">BACUNI_00828</name>
</gene>
<dbReference type="EMBL" id="AAYH02000037">
    <property type="protein sequence ID" value="EDO55522.1"/>
    <property type="molecule type" value="Genomic_DNA"/>
</dbReference>
<reference evidence="1" key="2">
    <citation type="submission" date="2013-11" db="EMBL/GenBank/DDBJ databases">
        <title>Draft genome sequence of Bacteroides uniformis (ATCC 8492).</title>
        <authorList>
            <person name="Sudarsanam P."/>
            <person name="Ley R."/>
            <person name="Guruge J."/>
            <person name="Turnbaugh P.J."/>
            <person name="Mahowald M."/>
            <person name="Liep D."/>
            <person name="Gordon J."/>
        </authorList>
    </citation>
    <scope>NUCLEOTIDE SEQUENCE</scope>
    <source>
        <strain evidence="1">ATCC 8492</strain>
    </source>
</reference>
<dbReference type="AlphaFoldDB" id="A0ABC9NFP0"/>
<dbReference type="Proteomes" id="UP000004110">
    <property type="component" value="Unassembled WGS sequence"/>
</dbReference>
<protein>
    <submittedName>
        <fullName evidence="1">Uncharacterized protein</fullName>
    </submittedName>
</protein>
<evidence type="ECO:0000313" key="1">
    <source>
        <dbReference type="EMBL" id="EDO55522.1"/>
    </source>
</evidence>
<sequence>MSCYRDLNPGPLPYQGSALPLSYNSKENKSCGQRWIRTTEGVSQQIYSLPHLATLVFAPTLQKELFSLLNHRRVNFTRTISVLISSPPREERLIPLILERASCRIRTNDPEITNHVLWPTELKRQAKKCNRNVHSVSETAANLGIYFLPAKF</sequence>